<dbReference type="SMART" id="SM00560">
    <property type="entry name" value="LamGL"/>
    <property type="match status" value="1"/>
</dbReference>
<feature type="repeat" description="Cell wall-binding" evidence="10">
    <location>
        <begin position="1458"/>
        <end position="1477"/>
    </location>
</feature>
<evidence type="ECO:0000256" key="3">
    <source>
        <dbReference type="ARBA" id="ARBA00022729"/>
    </source>
</evidence>
<evidence type="ECO:0000256" key="7">
    <source>
        <dbReference type="ARBA" id="ARBA00023277"/>
    </source>
</evidence>
<keyword evidence="3 12" id="KW-0732">Signal</keyword>
<dbReference type="CDD" id="cd18828">
    <property type="entry name" value="GH43_BT3675-like"/>
    <property type="match status" value="1"/>
</dbReference>
<feature type="repeat" description="Cell wall-binding" evidence="10">
    <location>
        <begin position="1558"/>
        <end position="1577"/>
    </location>
</feature>
<dbReference type="Pfam" id="PF04616">
    <property type="entry name" value="Glyco_hydro_43"/>
    <property type="match status" value="2"/>
</dbReference>
<reference evidence="14 15" key="1">
    <citation type="submission" date="2016-11" db="EMBL/GenBank/DDBJ databases">
        <authorList>
            <person name="Jaros S."/>
            <person name="Januszkiewicz K."/>
            <person name="Wedrychowicz H."/>
        </authorList>
    </citation>
    <scope>NUCLEOTIDE SEQUENCE [LARGE SCALE GENOMIC DNA]</scope>
    <source>
        <strain evidence="14 15">DSM 17459</strain>
    </source>
</reference>
<dbReference type="Pfam" id="PF13385">
    <property type="entry name" value="Laminin_G_3"/>
    <property type="match status" value="2"/>
</dbReference>
<feature type="repeat" description="Cell wall-binding" evidence="10">
    <location>
        <begin position="1518"/>
        <end position="1537"/>
    </location>
</feature>
<feature type="repeat" description="Cell wall-binding" evidence="10">
    <location>
        <begin position="1538"/>
        <end position="1557"/>
    </location>
</feature>
<dbReference type="EMBL" id="FQVI01000002">
    <property type="protein sequence ID" value="SHE46150.1"/>
    <property type="molecule type" value="Genomic_DNA"/>
</dbReference>
<feature type="repeat" description="Cell wall-binding" evidence="10">
    <location>
        <begin position="1478"/>
        <end position="1497"/>
    </location>
</feature>
<dbReference type="InterPro" id="IPR052176">
    <property type="entry name" value="Glycosyl_Hydrlase_43_Enz"/>
</dbReference>
<dbReference type="Pfam" id="PF19127">
    <property type="entry name" value="Choline_bind_3"/>
    <property type="match status" value="3"/>
</dbReference>
<dbReference type="PROSITE" id="PS51170">
    <property type="entry name" value="CW"/>
    <property type="match status" value="10"/>
</dbReference>
<gene>
    <name evidence="14" type="ORF">SAMN02745158_00521</name>
</gene>
<evidence type="ECO:0000256" key="4">
    <source>
        <dbReference type="ARBA" id="ARBA00022737"/>
    </source>
</evidence>
<dbReference type="STRING" id="1122155.SAMN02745158_00521"/>
<keyword evidence="7" id="KW-0119">Carbohydrate metabolism</keyword>
<evidence type="ECO:0000256" key="2">
    <source>
        <dbReference type="ARBA" id="ARBA00022651"/>
    </source>
</evidence>
<keyword evidence="6" id="KW-1015">Disulfide bond</keyword>
<feature type="compositionally biased region" description="Acidic residues" evidence="11">
    <location>
        <begin position="40"/>
        <end position="70"/>
    </location>
</feature>
<evidence type="ECO:0000313" key="14">
    <source>
        <dbReference type="EMBL" id="SHE46150.1"/>
    </source>
</evidence>
<evidence type="ECO:0000256" key="8">
    <source>
        <dbReference type="ARBA" id="ARBA00023295"/>
    </source>
</evidence>
<protein>
    <submittedName>
        <fullName evidence="14">Glucan-binding domain-containing protein (YG repeat)</fullName>
    </submittedName>
</protein>
<dbReference type="InterPro" id="IPR013320">
    <property type="entry name" value="ConA-like_dom_sf"/>
</dbReference>
<keyword evidence="15" id="KW-1185">Reference proteome</keyword>
<evidence type="ECO:0000256" key="10">
    <source>
        <dbReference type="PROSITE-ProRule" id="PRU00591"/>
    </source>
</evidence>
<evidence type="ECO:0000256" key="9">
    <source>
        <dbReference type="PIRSR" id="PIRSR606710-2"/>
    </source>
</evidence>
<feature type="repeat" description="Cell wall-binding" evidence="10">
    <location>
        <begin position="1498"/>
        <end position="1517"/>
    </location>
</feature>
<evidence type="ECO:0000313" key="15">
    <source>
        <dbReference type="Proteomes" id="UP000184245"/>
    </source>
</evidence>
<evidence type="ECO:0000256" key="5">
    <source>
        <dbReference type="ARBA" id="ARBA00022801"/>
    </source>
</evidence>
<feature type="region of interest" description="Disordered" evidence="11">
    <location>
        <begin position="29"/>
        <end position="73"/>
    </location>
</feature>
<feature type="repeat" description="Cell wall-binding" evidence="10">
    <location>
        <begin position="1578"/>
        <end position="1597"/>
    </location>
</feature>
<dbReference type="Pfam" id="PF20578">
    <property type="entry name" value="aBig_2"/>
    <property type="match status" value="1"/>
</dbReference>
<keyword evidence="2" id="KW-0858">Xylan degradation</keyword>
<proteinExistence type="inferred from homology"/>
<keyword evidence="5" id="KW-0378">Hydrolase</keyword>
<evidence type="ECO:0000259" key="13">
    <source>
        <dbReference type="SMART" id="SM00560"/>
    </source>
</evidence>
<dbReference type="InterPro" id="IPR046780">
    <property type="entry name" value="aBig_2"/>
</dbReference>
<feature type="repeat" description="Cell wall-binding" evidence="10">
    <location>
        <begin position="1638"/>
        <end position="1657"/>
    </location>
</feature>
<keyword evidence="4" id="KW-0677">Repeat</keyword>
<dbReference type="GO" id="GO:0004553">
    <property type="term" value="F:hydrolase activity, hydrolyzing O-glycosyl compounds"/>
    <property type="evidence" value="ECO:0007669"/>
    <property type="project" value="InterPro"/>
</dbReference>
<dbReference type="RefSeq" id="WP_072848785.1">
    <property type="nucleotide sequence ID" value="NZ_FQVI01000002.1"/>
</dbReference>
<dbReference type="SUPFAM" id="SSF75005">
    <property type="entry name" value="Arabinanase/levansucrase/invertase"/>
    <property type="match status" value="2"/>
</dbReference>
<keyword evidence="2" id="KW-0624">Polysaccharide degradation</keyword>
<name>A0A1M4TNS9_9CLOT</name>
<evidence type="ECO:0000256" key="6">
    <source>
        <dbReference type="ARBA" id="ARBA00023157"/>
    </source>
</evidence>
<sequence>MKERMRRLAVLFLTGTVVITSTPTSAMASALQNDSAAELSTEDQQQDEDTDEPAVENGETQEESETEENDLSAAPAAVSLEDEAQPAAAEEEDQEIVHYSMEVQDGLLKNNAQEGMDGTLENLSEKNVNTYNGVSTLKLDGNGYVKLPAGILTDNTMTVSVTVANTRAADQMLWALGKDSWNYTFFTPANGSKKMKLSVAQQEPYNSTGAWAKENNIIPDTGAFLDGSYQTYTIVYDGETTAMYLNGEKVGTGNNPFDLSTFVDADGSSGYIGKSVYSADGLFQGQIADFAIANYAMSEEEVKANAVTDFSDYIKADIHSAMLNGNAGADAISTKLAFPAKVDGVELSWGTPSNTDVIAADGTVKPPTDEDAVVEIPVSFVTNGETVNETFQVTVTAVNPSERLQEAADALELPYEEVYGNITLPTASTYDTTVTWETDHEEIVDVKEHENEGYDPTPAGQVTRPAEDTEVTMTAIISDGTLSIEKDFTFTVKAAPEEIKESDYTDYFFTYFAGEKYSNGEQVYFAASQDGLNWTDLNNNDPVLTSKLGEQGVRDPYILRSPEGDKFYMIATDLKIYGNNDWNRAQRAGSKSLMVWESTDLVNWSEQRMVEVARDDAGCTWAPEATYDEKTGEYIVYWASRVAEDGYGKQRVYYAKTRDFYTFTEPEVMIEKSNDVIDTTILKENGSYYRYSKDESKKCIKADKVDTLLHANPVDLNTPVLNNQGGVEGPTIFKLNEDDNSKWKYCLLVDNYGGIGYYPLVSNDLDGDFTKLTEGFRMPSRARHGTPMRITAEEYKNVVEAYGVPAKEEEESKEPVLEYNFESDAGNSIADTGKGDNHADDGTAYGNAKFAVDGETGSRVLQLDGSSNTYAAFPQGFMDGRNVMTISMDVKSQMSSGNFFTFTYGLNSNKYNFLKVSGKNVRYAITQDSYSKENEVKTADGADLGKWQNVTLVVDGTKLDMYLDGVLVDSNENAKVLTSDLGKNLSAYLGKSFYSGDGYFKGSFDNVKVYNRALTADEINDEISEAAIVKVAADGYTISNQSIDKNTKKIHLDISRNNSEKADLTKVPLDITVSPNAVLEQENKKELNLTKPAEIKVTVNGREEVWTVEAALANNTVLPGEYADPDIDVLDGKFYIYPTTDGFSGWSGTQFHAFSSEDMINWVDEGVIVDVASNDAVAGTNENGVDIAGVPWAVGSAWAPTIEEKNGSYYFYFCAKESNGKSAIGVAVSDSPNGPFVAEETPLVTMDLCSQNGVSMGQTIDPSIFTDPDTGKSYMLFGNGSAAIVELGEDMISLVPDTMQNLEGAKDFREAITVTKRDGIYHFTWSCDDTGSANYHVNYGTSDSLYGPIAFQKTILSKDASESILGTGHHSILQIPGKDEYYIAYHRFATPLGQYDSGLGYHRETCIDKLEFDAETGLMKEVTPTQEGITEPVSLTVEGWEQDGDRWSYVNPDGSYVVNDWKLIDGKWYHFDKSGYMQTGWLQLGNTWYYLNADGAMATGWVLDGKTWYYLKSSGAMATGWLQLGSTWYYLKSSGAMATGWLQLGSTWYYLKSSGAMATGWLQLGSTWYYLKSSGAMATGWLLDGKTWYYLKSSGAMATGWLLDGKTWYYLKSNGAMVTGWLLDGKTWYYLKSNGAMATGWVKVSGKWYYLYNSGAMASNTWVGRYYVNASGVWTKTR</sequence>
<dbReference type="InterPro" id="IPR018337">
    <property type="entry name" value="Cell_wall/Cho-bd_repeat"/>
</dbReference>
<comment type="similarity">
    <text evidence="1">Belongs to the glycosyl hydrolase 43 family.</text>
</comment>
<feature type="signal peptide" evidence="12">
    <location>
        <begin position="1"/>
        <end position="28"/>
    </location>
</feature>
<dbReference type="CDD" id="cd08983">
    <property type="entry name" value="GH43_Bt3655-like"/>
    <property type="match status" value="1"/>
</dbReference>
<dbReference type="Pfam" id="PF01473">
    <property type="entry name" value="Choline_bind_1"/>
    <property type="match status" value="2"/>
</dbReference>
<dbReference type="Proteomes" id="UP000184245">
    <property type="component" value="Unassembled WGS sequence"/>
</dbReference>
<feature type="repeat" description="Cell wall-binding" evidence="10">
    <location>
        <begin position="1618"/>
        <end position="1637"/>
    </location>
</feature>
<feature type="repeat" description="Cell wall-binding" evidence="10">
    <location>
        <begin position="1598"/>
        <end position="1617"/>
    </location>
</feature>
<dbReference type="PANTHER" id="PTHR43772">
    <property type="entry name" value="ENDO-1,4-BETA-XYLANASE"/>
    <property type="match status" value="1"/>
</dbReference>
<dbReference type="Gene3D" id="2.60.120.200">
    <property type="match status" value="2"/>
</dbReference>
<feature type="site" description="Important for catalytic activity, responsible for pKa modulation of the active site Glu and correct orientation of both the proton donor and substrate" evidence="9">
    <location>
        <position position="1261"/>
    </location>
</feature>
<dbReference type="SUPFAM" id="SSF49899">
    <property type="entry name" value="Concanavalin A-like lectins/glucanases"/>
    <property type="match status" value="2"/>
</dbReference>
<accession>A0A1M4TNS9</accession>
<keyword evidence="8" id="KW-0326">Glycosidase</keyword>
<feature type="domain" description="LamG-like jellyroll fold" evidence="13">
    <location>
        <begin position="882"/>
        <end position="1017"/>
    </location>
</feature>
<evidence type="ECO:0000256" key="12">
    <source>
        <dbReference type="SAM" id="SignalP"/>
    </source>
</evidence>
<evidence type="ECO:0000256" key="11">
    <source>
        <dbReference type="SAM" id="MobiDB-lite"/>
    </source>
</evidence>
<dbReference type="SUPFAM" id="SSF69360">
    <property type="entry name" value="Cell wall binding repeat"/>
    <property type="match status" value="2"/>
</dbReference>
<dbReference type="InterPro" id="IPR023296">
    <property type="entry name" value="Glyco_hydro_beta-prop_sf"/>
</dbReference>
<dbReference type="Gene3D" id="2.20.120.10">
    <property type="entry name" value="Multimodular pneumococcal cell wall endolysin, domain 3"/>
    <property type="match status" value="2"/>
</dbReference>
<dbReference type="Gene3D" id="2.10.270.10">
    <property type="entry name" value="Cholin Binding"/>
    <property type="match status" value="3"/>
</dbReference>
<dbReference type="InterPro" id="IPR006558">
    <property type="entry name" value="LamG-like"/>
</dbReference>
<dbReference type="OrthoDB" id="9758923at2"/>
<dbReference type="InterPro" id="IPR006710">
    <property type="entry name" value="Glyco_hydro_43"/>
</dbReference>
<organism evidence="14 15">
    <name type="scientific">Lactonifactor longoviformis DSM 17459</name>
    <dbReference type="NCBI Taxonomy" id="1122155"/>
    <lineage>
        <taxon>Bacteria</taxon>
        <taxon>Bacillati</taxon>
        <taxon>Bacillota</taxon>
        <taxon>Clostridia</taxon>
        <taxon>Eubacteriales</taxon>
        <taxon>Clostridiaceae</taxon>
        <taxon>Lactonifactor</taxon>
    </lineage>
</organism>
<dbReference type="Gene3D" id="2.115.10.20">
    <property type="entry name" value="Glycosyl hydrolase domain, family 43"/>
    <property type="match status" value="2"/>
</dbReference>
<dbReference type="PANTHER" id="PTHR43772:SF2">
    <property type="entry name" value="PUTATIVE (AFU_ORTHOLOGUE AFUA_2G04480)-RELATED"/>
    <property type="match status" value="1"/>
</dbReference>
<evidence type="ECO:0000256" key="1">
    <source>
        <dbReference type="ARBA" id="ARBA00009865"/>
    </source>
</evidence>
<dbReference type="GO" id="GO:0045493">
    <property type="term" value="P:xylan catabolic process"/>
    <property type="evidence" value="ECO:0007669"/>
    <property type="project" value="UniProtKB-KW"/>
</dbReference>
<feature type="chain" id="PRO_5012273857" evidence="12">
    <location>
        <begin position="29"/>
        <end position="1678"/>
    </location>
</feature>